<evidence type="ECO:0000313" key="1">
    <source>
        <dbReference type="EMBL" id="SVD43352.1"/>
    </source>
</evidence>
<name>A0A382VA18_9ZZZZ</name>
<dbReference type="AlphaFoldDB" id="A0A382VA18"/>
<sequence>MTENSSTDVCIAGGGIVGLSCA</sequence>
<accession>A0A382VA18</accession>
<proteinExistence type="predicted"/>
<protein>
    <submittedName>
        <fullName evidence="1">Uncharacterized protein</fullName>
    </submittedName>
</protein>
<feature type="non-terminal residue" evidence="1">
    <location>
        <position position="22"/>
    </location>
</feature>
<reference evidence="1" key="1">
    <citation type="submission" date="2018-05" db="EMBL/GenBank/DDBJ databases">
        <authorList>
            <person name="Lanie J.A."/>
            <person name="Ng W.-L."/>
            <person name="Kazmierczak K.M."/>
            <person name="Andrzejewski T.M."/>
            <person name="Davidsen T.M."/>
            <person name="Wayne K.J."/>
            <person name="Tettelin H."/>
            <person name="Glass J.I."/>
            <person name="Rusch D."/>
            <person name="Podicherti R."/>
            <person name="Tsui H.-C.T."/>
            <person name="Winkler M.E."/>
        </authorList>
    </citation>
    <scope>NUCLEOTIDE SEQUENCE</scope>
</reference>
<dbReference type="EMBL" id="UINC01150359">
    <property type="protein sequence ID" value="SVD43352.1"/>
    <property type="molecule type" value="Genomic_DNA"/>
</dbReference>
<gene>
    <name evidence="1" type="ORF">METZ01_LOCUS396206</name>
</gene>
<organism evidence="1">
    <name type="scientific">marine metagenome</name>
    <dbReference type="NCBI Taxonomy" id="408172"/>
    <lineage>
        <taxon>unclassified sequences</taxon>
        <taxon>metagenomes</taxon>
        <taxon>ecological metagenomes</taxon>
    </lineage>
</organism>